<dbReference type="EMBL" id="CP090891">
    <property type="protein sequence ID" value="ULU14052.1"/>
    <property type="molecule type" value="Genomic_DNA"/>
</dbReference>
<gene>
    <name evidence="2" type="ORF">L3Y34_016517</name>
</gene>
<protein>
    <recommendedName>
        <fullName evidence="1">DUF7778 domain-containing protein</fullName>
    </recommendedName>
</protein>
<organism evidence="2 3">
    <name type="scientific">Caenorhabditis briggsae</name>
    <dbReference type="NCBI Taxonomy" id="6238"/>
    <lineage>
        <taxon>Eukaryota</taxon>
        <taxon>Metazoa</taxon>
        <taxon>Ecdysozoa</taxon>
        <taxon>Nematoda</taxon>
        <taxon>Chromadorea</taxon>
        <taxon>Rhabditida</taxon>
        <taxon>Rhabditina</taxon>
        <taxon>Rhabditomorpha</taxon>
        <taxon>Rhabditoidea</taxon>
        <taxon>Rhabditidae</taxon>
        <taxon>Peloderinae</taxon>
        <taxon>Caenorhabditis</taxon>
    </lineage>
</organism>
<evidence type="ECO:0000259" key="1">
    <source>
        <dbReference type="Pfam" id="PF24998"/>
    </source>
</evidence>
<feature type="domain" description="DUF7778" evidence="1">
    <location>
        <begin position="23"/>
        <end position="147"/>
    </location>
</feature>
<dbReference type="PANTHER" id="PTHR36947">
    <property type="entry name" value="PROTEIN CBG04364"/>
    <property type="match status" value="1"/>
</dbReference>
<evidence type="ECO:0000313" key="2">
    <source>
        <dbReference type="EMBL" id="ULU14052.1"/>
    </source>
</evidence>
<dbReference type="AlphaFoldDB" id="A0AAE9J192"/>
<name>A0AAE9J192_CAEBR</name>
<dbReference type="Proteomes" id="UP000827892">
    <property type="component" value="Chromosome I"/>
</dbReference>
<proteinExistence type="predicted"/>
<evidence type="ECO:0000313" key="3">
    <source>
        <dbReference type="Proteomes" id="UP000827892"/>
    </source>
</evidence>
<accession>A0AAE9J192</accession>
<dbReference type="PANTHER" id="PTHR36947:SF10">
    <property type="entry name" value="PH DOMAIN-CONTAINING PROTEIN"/>
    <property type="match status" value="1"/>
</dbReference>
<sequence length="310" mass="35876">MSADQSMHHHHSTTLHVAKRLDKYIDLPPRPQYKLSNVLQRGNVHCFIRSKASFFAFPDNITKMKSRFLNVTTNGYLIIYMNSSKGLVVDLRQAINVFCNADRFVQKSKKIDSLRCHLKIRLQHGNIHIFVRDDEVHKWTCAIMRASAKPKPMRMSTRDSEEEKGILMTAVEQEDSGNFEEMTPSTSTAPESCHEVLGEEEEETSDVVNTVIERPECAPEPTTTTSVRSLRQKLEHSLRIKSKDQVLSERRYRNPSISTPQFVSELFHEPQGEFCEETIVVLEPTNPKEKAEQQEEVDRENMWWTRSLRC</sequence>
<dbReference type="InterPro" id="IPR056680">
    <property type="entry name" value="DUF7778"/>
</dbReference>
<reference evidence="2 3" key="1">
    <citation type="submission" date="2022-05" db="EMBL/GenBank/DDBJ databases">
        <title>Chromosome-level reference genomes for two strains of Caenorhabditis briggsae: an improved platform for comparative genomics.</title>
        <authorList>
            <person name="Stevens L."/>
            <person name="Andersen E.C."/>
        </authorList>
    </citation>
    <scope>NUCLEOTIDE SEQUENCE [LARGE SCALE GENOMIC DNA]</scope>
    <source>
        <strain evidence="2">QX1410_ONT</strain>
        <tissue evidence="2">Whole-organism</tissue>
    </source>
</reference>
<dbReference type="Pfam" id="PF24998">
    <property type="entry name" value="DUF7778"/>
    <property type="match status" value="1"/>
</dbReference>